<feature type="non-terminal residue" evidence="2">
    <location>
        <position position="1"/>
    </location>
</feature>
<proteinExistence type="predicted"/>
<dbReference type="EMBL" id="CAJNJA010032000">
    <property type="protein sequence ID" value="CAE7662821.1"/>
    <property type="molecule type" value="Genomic_DNA"/>
</dbReference>
<gene>
    <name evidence="2" type="ORF">SNEC2469_LOCUS18871</name>
</gene>
<feature type="compositionally biased region" description="Polar residues" evidence="1">
    <location>
        <begin position="1"/>
        <end position="10"/>
    </location>
</feature>
<evidence type="ECO:0000313" key="2">
    <source>
        <dbReference type="EMBL" id="CAE7662821.1"/>
    </source>
</evidence>
<accession>A0A812W9R7</accession>
<evidence type="ECO:0000313" key="3">
    <source>
        <dbReference type="Proteomes" id="UP000601435"/>
    </source>
</evidence>
<feature type="compositionally biased region" description="Basic and acidic residues" evidence="1">
    <location>
        <begin position="499"/>
        <end position="521"/>
    </location>
</feature>
<sequence>MLSFALSRSNAEAMPEAPEKEENFQESPVHAAPSPQAAPALELPHLRPEPVEATSSGSMEVSAAELTAFREWQALQSKQPPTGSAPPSPPKKQKVEDEEDMLEFQVELDINFADLGPELQNKLKTSKSASRDFLAIHTTDRCYNPADGTWDEQTTAKKRDFGSTLDRAIPHLTAEDNVQQAMLQYHQRSVLLSWTSHTFAATLNSLDRSKANKTILLMDLPPLFNEKSLDTNSGYYLQLAGMSWNDIAALHNHMVSSQAAVVRIEFVTETQADTFRDTMRQGLRYWRDPQCQDCKIRIEQDLPVDDRVAMQLYLALLDVFVRIVSYVLDPRFSRCYSCLLLVHDRFYDQALKRATADRTTVQRASFDKAFDLTTAVSPQAFPHTVMPVRISDDLASMLQSHPMLPLQGAGGMTALTAQAFLDQGYDDYGNGSTKAKGFGKGKQAPKRNDCQDSWKPEMGNKRSTSSYQGWAQKQGGWSDYQGSQKGGQKGNQKGQAKGAWKERDHDSRTKWKKDDDQDNHDSWGSGWKSW</sequence>
<name>A0A812W9R7_9DINO</name>
<feature type="region of interest" description="Disordered" evidence="1">
    <location>
        <begin position="1"/>
        <end position="98"/>
    </location>
</feature>
<evidence type="ECO:0000256" key="1">
    <source>
        <dbReference type="SAM" id="MobiDB-lite"/>
    </source>
</evidence>
<dbReference type="AlphaFoldDB" id="A0A812W9R7"/>
<feature type="region of interest" description="Disordered" evidence="1">
    <location>
        <begin position="435"/>
        <end position="530"/>
    </location>
</feature>
<feature type="compositionally biased region" description="Polar residues" evidence="1">
    <location>
        <begin position="461"/>
        <end position="471"/>
    </location>
</feature>
<comment type="caution">
    <text evidence="2">The sequence shown here is derived from an EMBL/GenBank/DDBJ whole genome shotgun (WGS) entry which is preliminary data.</text>
</comment>
<dbReference type="Proteomes" id="UP000601435">
    <property type="component" value="Unassembled WGS sequence"/>
</dbReference>
<feature type="compositionally biased region" description="Basic and acidic residues" evidence="1">
    <location>
        <begin position="446"/>
        <end position="460"/>
    </location>
</feature>
<reference evidence="2" key="1">
    <citation type="submission" date="2021-02" db="EMBL/GenBank/DDBJ databases">
        <authorList>
            <person name="Dougan E. K."/>
            <person name="Rhodes N."/>
            <person name="Thang M."/>
            <person name="Chan C."/>
        </authorList>
    </citation>
    <scope>NUCLEOTIDE SEQUENCE</scope>
</reference>
<organism evidence="2 3">
    <name type="scientific">Symbiodinium necroappetens</name>
    <dbReference type="NCBI Taxonomy" id="1628268"/>
    <lineage>
        <taxon>Eukaryota</taxon>
        <taxon>Sar</taxon>
        <taxon>Alveolata</taxon>
        <taxon>Dinophyceae</taxon>
        <taxon>Suessiales</taxon>
        <taxon>Symbiodiniaceae</taxon>
        <taxon>Symbiodinium</taxon>
    </lineage>
</organism>
<dbReference type="OrthoDB" id="431050at2759"/>
<protein>
    <submittedName>
        <fullName evidence="2">Uncharacterized protein</fullName>
    </submittedName>
</protein>
<keyword evidence="3" id="KW-1185">Reference proteome</keyword>